<dbReference type="GO" id="GO:0061630">
    <property type="term" value="F:ubiquitin protein ligase activity"/>
    <property type="evidence" value="ECO:0007669"/>
    <property type="project" value="TreeGrafter"/>
</dbReference>
<dbReference type="PANTHER" id="PTHR45931:SF3">
    <property type="entry name" value="RING ZINC FINGER-CONTAINING PROTEIN"/>
    <property type="match status" value="1"/>
</dbReference>
<feature type="compositionally biased region" description="Low complexity" evidence="5">
    <location>
        <begin position="95"/>
        <end position="105"/>
    </location>
</feature>
<evidence type="ECO:0000256" key="4">
    <source>
        <dbReference type="PROSITE-ProRule" id="PRU00175"/>
    </source>
</evidence>
<keyword evidence="8" id="KW-1185">Reference proteome</keyword>
<proteinExistence type="predicted"/>
<feature type="compositionally biased region" description="Basic and acidic residues" evidence="5">
    <location>
        <begin position="77"/>
        <end position="86"/>
    </location>
</feature>
<dbReference type="GO" id="GO:0008270">
    <property type="term" value="F:zinc ion binding"/>
    <property type="evidence" value="ECO:0007669"/>
    <property type="project" value="UniProtKB-KW"/>
</dbReference>
<evidence type="ECO:0000259" key="6">
    <source>
        <dbReference type="PROSITE" id="PS50089"/>
    </source>
</evidence>
<dbReference type="VEuPathDB" id="MicrosporidiaDB:NEDG_00082"/>
<protein>
    <recommendedName>
        <fullName evidence="6">RING-type domain-containing protein</fullName>
    </recommendedName>
</protein>
<keyword evidence="3" id="KW-0862">Zinc</keyword>
<reference evidence="7 8" key="1">
    <citation type="submission" date="2016-02" db="EMBL/GenBank/DDBJ databases">
        <title>Discovery of a natural microsporidian pathogen with a broad tissue tropism in Caenorhabditis elegans.</title>
        <authorList>
            <person name="Luallen R.J."/>
            <person name="Reinke A.W."/>
            <person name="Tong L."/>
            <person name="Botts M.R."/>
            <person name="Felix M.-A."/>
            <person name="Troemel E.R."/>
        </authorList>
    </citation>
    <scope>NUCLEOTIDE SEQUENCE [LARGE SCALE GENOMIC DNA]</scope>
    <source>
        <strain evidence="7 8">JUm2807</strain>
    </source>
</reference>
<dbReference type="GO" id="GO:0005634">
    <property type="term" value="C:nucleus"/>
    <property type="evidence" value="ECO:0007669"/>
    <property type="project" value="TreeGrafter"/>
</dbReference>
<evidence type="ECO:0000313" key="8">
    <source>
        <dbReference type="Proteomes" id="UP000185944"/>
    </source>
</evidence>
<dbReference type="AlphaFoldDB" id="A0A177EI41"/>
<dbReference type="Pfam" id="PF13639">
    <property type="entry name" value="zf-RING_2"/>
    <property type="match status" value="1"/>
</dbReference>
<gene>
    <name evidence="7" type="ORF">NEDG_00082</name>
</gene>
<evidence type="ECO:0000256" key="1">
    <source>
        <dbReference type="ARBA" id="ARBA00022723"/>
    </source>
</evidence>
<dbReference type="RefSeq" id="XP_067545208.1">
    <property type="nucleotide sequence ID" value="XM_067687500.1"/>
</dbReference>
<dbReference type="STRING" id="1805483.A0A177EI41"/>
<evidence type="ECO:0000256" key="5">
    <source>
        <dbReference type="SAM" id="MobiDB-lite"/>
    </source>
</evidence>
<accession>A0A177EI41</accession>
<sequence length="283" mass="31977">MKERKTTYSHPTKKVKRERSEESAEEEEVTLETQTNVPEPSERPVPNTFTIISTAISSFVRLVGSTAERMTGGQFRDLSRRQEGDPGHTPNFLSPENTENVPNTENTEHTENVPNTENPENVPNTSPTREEIRRQISRIFTDLFINAVASLNLEEEGQTRAPQPSQEDFEFLFQNHPVLRGQDPSNYIFTVVYYISTDEAPRTKAIDIESLNAAIPEETSLVDRGACSICLDEIKKASAIRILMCKHFFHSKCVSEWLTQYANECPMCRKAAVAVAEDAPEQI</sequence>
<comment type="caution">
    <text evidence="7">The sequence shown here is derived from an EMBL/GenBank/DDBJ whole genome shotgun (WGS) entry which is preliminary data.</text>
</comment>
<dbReference type="SMART" id="SM00184">
    <property type="entry name" value="RING"/>
    <property type="match status" value="1"/>
</dbReference>
<feature type="compositionally biased region" description="Low complexity" evidence="5">
    <location>
        <begin position="112"/>
        <end position="127"/>
    </location>
</feature>
<evidence type="ECO:0000313" key="7">
    <source>
        <dbReference type="EMBL" id="OAG31607.1"/>
    </source>
</evidence>
<dbReference type="OrthoDB" id="8062037at2759"/>
<feature type="region of interest" description="Disordered" evidence="5">
    <location>
        <begin position="1"/>
        <end position="46"/>
    </location>
</feature>
<keyword evidence="1" id="KW-0479">Metal-binding</keyword>
<keyword evidence="2 4" id="KW-0863">Zinc-finger</keyword>
<feature type="region of interest" description="Disordered" evidence="5">
    <location>
        <begin position="71"/>
        <end position="129"/>
    </location>
</feature>
<dbReference type="Proteomes" id="UP000185944">
    <property type="component" value="Unassembled WGS sequence"/>
</dbReference>
<evidence type="ECO:0000256" key="3">
    <source>
        <dbReference type="ARBA" id="ARBA00022833"/>
    </source>
</evidence>
<name>A0A177EI41_9MICR</name>
<dbReference type="InterPro" id="IPR051834">
    <property type="entry name" value="RING_finger_E3_ligase"/>
</dbReference>
<dbReference type="CDD" id="cd16454">
    <property type="entry name" value="RING-H2_PA-TM-RING"/>
    <property type="match status" value="1"/>
</dbReference>
<dbReference type="SUPFAM" id="SSF57850">
    <property type="entry name" value="RING/U-box"/>
    <property type="match status" value="1"/>
</dbReference>
<dbReference type="GeneID" id="93646432"/>
<dbReference type="PROSITE" id="PS50089">
    <property type="entry name" value="ZF_RING_2"/>
    <property type="match status" value="1"/>
</dbReference>
<dbReference type="InterPro" id="IPR001841">
    <property type="entry name" value="Znf_RING"/>
</dbReference>
<dbReference type="GO" id="GO:0006511">
    <property type="term" value="P:ubiquitin-dependent protein catabolic process"/>
    <property type="evidence" value="ECO:0007669"/>
    <property type="project" value="TreeGrafter"/>
</dbReference>
<dbReference type="PANTHER" id="PTHR45931">
    <property type="entry name" value="SI:CH211-59O9.10"/>
    <property type="match status" value="1"/>
</dbReference>
<organism evidence="7 8">
    <name type="scientific">Nematocida displodere</name>
    <dbReference type="NCBI Taxonomy" id="1805483"/>
    <lineage>
        <taxon>Eukaryota</taxon>
        <taxon>Fungi</taxon>
        <taxon>Fungi incertae sedis</taxon>
        <taxon>Microsporidia</taxon>
        <taxon>Nematocida</taxon>
    </lineage>
</organism>
<feature type="domain" description="RING-type" evidence="6">
    <location>
        <begin position="227"/>
        <end position="269"/>
    </location>
</feature>
<evidence type="ECO:0000256" key="2">
    <source>
        <dbReference type="ARBA" id="ARBA00022771"/>
    </source>
</evidence>
<dbReference type="Gene3D" id="3.30.40.10">
    <property type="entry name" value="Zinc/RING finger domain, C3HC4 (zinc finger)"/>
    <property type="match status" value="1"/>
</dbReference>
<dbReference type="InterPro" id="IPR013083">
    <property type="entry name" value="Znf_RING/FYVE/PHD"/>
</dbReference>
<dbReference type="EMBL" id="LTDL01000014">
    <property type="protein sequence ID" value="OAG31607.1"/>
    <property type="molecule type" value="Genomic_DNA"/>
</dbReference>